<comment type="caution">
    <text evidence="10">The sequence shown here is derived from an EMBL/GenBank/DDBJ whole genome shotgun (WGS) entry which is preliminary data.</text>
</comment>
<dbReference type="Pfam" id="PF10294">
    <property type="entry name" value="Methyltransf_16"/>
    <property type="match status" value="1"/>
</dbReference>
<dbReference type="GO" id="GO:0008757">
    <property type="term" value="F:S-adenosylmethionine-dependent methyltransferase activity"/>
    <property type="evidence" value="ECO:0007669"/>
    <property type="project" value="UniProtKB-ARBA"/>
</dbReference>
<dbReference type="SMART" id="SM00054">
    <property type="entry name" value="EFh"/>
    <property type="match status" value="3"/>
</dbReference>
<evidence type="ECO:0000256" key="2">
    <source>
        <dbReference type="ARBA" id="ARBA00022707"/>
    </source>
</evidence>
<dbReference type="CDD" id="cd00051">
    <property type="entry name" value="EFh"/>
    <property type="match status" value="3"/>
</dbReference>
<dbReference type="Pfam" id="PF00036">
    <property type="entry name" value="EF-hand_1"/>
    <property type="match status" value="1"/>
</dbReference>
<dbReference type="EMBL" id="JXCE01000005">
    <property type="protein sequence ID" value="KPA46288.1"/>
    <property type="molecule type" value="Genomic_DNA"/>
</dbReference>
<evidence type="ECO:0000256" key="7">
    <source>
        <dbReference type="ARBA" id="ARBA00071944"/>
    </source>
</evidence>
<evidence type="ECO:0000259" key="9">
    <source>
        <dbReference type="PROSITE" id="PS50222"/>
    </source>
</evidence>
<evidence type="ECO:0000256" key="4">
    <source>
        <dbReference type="ARBA" id="ARBA00022737"/>
    </source>
</evidence>
<dbReference type="GO" id="GO:0008047">
    <property type="term" value="F:enzyme activator activity"/>
    <property type="evidence" value="ECO:0007669"/>
    <property type="project" value="UniProtKB-ARBA"/>
</dbReference>
<keyword evidence="2" id="KW-0519">Myristate</keyword>
<evidence type="ECO:0000256" key="1">
    <source>
        <dbReference type="ARBA" id="ARBA00006049"/>
    </source>
</evidence>
<keyword evidence="4" id="KW-0677">Repeat</keyword>
<evidence type="ECO:0000256" key="6">
    <source>
        <dbReference type="ARBA" id="ARBA00023288"/>
    </source>
</evidence>
<organism evidence="10 11">
    <name type="scientific">Fusarium langsethiae</name>
    <dbReference type="NCBI Taxonomy" id="179993"/>
    <lineage>
        <taxon>Eukaryota</taxon>
        <taxon>Fungi</taxon>
        <taxon>Dikarya</taxon>
        <taxon>Ascomycota</taxon>
        <taxon>Pezizomycotina</taxon>
        <taxon>Sordariomycetes</taxon>
        <taxon>Hypocreomycetidae</taxon>
        <taxon>Hypocreales</taxon>
        <taxon>Nectriaceae</taxon>
        <taxon>Fusarium</taxon>
    </lineage>
</organism>
<dbReference type="OrthoDB" id="2529286at2759"/>
<dbReference type="InterPro" id="IPR029063">
    <property type="entry name" value="SAM-dependent_MTases_sf"/>
</dbReference>
<evidence type="ECO:0000313" key="10">
    <source>
        <dbReference type="EMBL" id="KPA46288.1"/>
    </source>
</evidence>
<reference evidence="10 11" key="1">
    <citation type="submission" date="2015-04" db="EMBL/GenBank/DDBJ databases">
        <title>The draft genome sequence of Fusarium langsethiae, a T-2/HT-2 mycotoxin producer.</title>
        <authorList>
            <person name="Lysoe E."/>
            <person name="Divon H.H."/>
            <person name="Terzi V."/>
            <person name="Orru L."/>
            <person name="Lamontanara A."/>
            <person name="Kolseth A.-K."/>
            <person name="Frandsen R.J."/>
            <person name="Nielsen K."/>
            <person name="Thrane U."/>
        </authorList>
    </citation>
    <scope>NUCLEOTIDE SEQUENCE [LARGE SCALE GENOMIC DNA]</scope>
    <source>
        <strain evidence="10 11">Fl201059</strain>
    </source>
</reference>
<dbReference type="AlphaFoldDB" id="A0A0M9F531"/>
<dbReference type="GO" id="GO:0016020">
    <property type="term" value="C:membrane"/>
    <property type="evidence" value="ECO:0007669"/>
    <property type="project" value="TreeGrafter"/>
</dbReference>
<evidence type="ECO:0000256" key="8">
    <source>
        <dbReference type="SAM" id="MobiDB-lite"/>
    </source>
</evidence>
<keyword evidence="11" id="KW-1185">Reference proteome</keyword>
<dbReference type="InterPro" id="IPR018247">
    <property type="entry name" value="EF_Hand_1_Ca_BS"/>
</dbReference>
<dbReference type="PANTHER" id="PTHR23055:SF178">
    <property type="entry name" value="NEUROCALCIN HOMOLOG"/>
    <property type="match status" value="1"/>
</dbReference>
<sequence>MGKSQSKLSQDQLVELQKSTHFDKKELQQWYKGFLKDCPSGTLTKEEFQKIYRQFFPFGDPSSFADYVFNVFDSDKSGTIDFKEFICALSVTSRGKMEDKLDWAFQLYDIDGDGKISYDEMLKIVEAIYKMVGSMVKLPEDEDTPEKRVRKIFRMMDKDENGSLDMEEFKEGSKRDETIVSALSLYDGLETADAHCWANCFTAKLCLLSNLEPEVQDAEEETFYLYAQPIPSMNLGFIDAYASSVDVSVGDRDFTIHQSPTVLSSTRPGGTTGAVIWKIAPTFAAWLSSPSNPILTKINLTNASILELGCGISPLSALALGPRVARYVLTDQSYVQRLLQRNIDENFSSAFSSGTSTPTGGRGRKKRNAHGPAAPPQSNIRFTTLDWETDEVTPSLVGSGEASSFDAVVACDCVYNYALVDPFVQTCVDACRLRLSDFALNDSDERQPCICVIGQQLRSDEVFESWLKAFSASFHVWRVSDNVLPEDLRSTAGFVVHVGILREELR</sequence>
<feature type="domain" description="EF-hand" evidence="9">
    <location>
        <begin position="60"/>
        <end position="95"/>
    </location>
</feature>
<dbReference type="InterPro" id="IPR011992">
    <property type="entry name" value="EF-hand-dom_pair"/>
</dbReference>
<dbReference type="Gene3D" id="1.10.238.10">
    <property type="entry name" value="EF-hand"/>
    <property type="match status" value="1"/>
</dbReference>
<dbReference type="GO" id="GO:0005509">
    <property type="term" value="F:calcium ion binding"/>
    <property type="evidence" value="ECO:0007669"/>
    <property type="project" value="InterPro"/>
</dbReference>
<dbReference type="InterPro" id="IPR028846">
    <property type="entry name" value="Recoverin"/>
</dbReference>
<feature type="region of interest" description="Disordered" evidence="8">
    <location>
        <begin position="350"/>
        <end position="380"/>
    </location>
</feature>
<evidence type="ECO:0000256" key="3">
    <source>
        <dbReference type="ARBA" id="ARBA00022723"/>
    </source>
</evidence>
<dbReference type="FunFam" id="1.10.238.10:FF:000009">
    <property type="entry name" value="Visinin-like protein 1"/>
    <property type="match status" value="1"/>
</dbReference>
<dbReference type="InterPro" id="IPR019410">
    <property type="entry name" value="Methyltransf_16"/>
</dbReference>
<accession>A0A0M9F531</accession>
<keyword evidence="5" id="KW-0106">Calcium</keyword>
<dbReference type="Pfam" id="PF13499">
    <property type="entry name" value="EF-hand_7"/>
    <property type="match status" value="1"/>
</dbReference>
<feature type="domain" description="EF-hand" evidence="9">
    <location>
        <begin position="96"/>
        <end position="131"/>
    </location>
</feature>
<proteinExistence type="inferred from homology"/>
<evidence type="ECO:0000256" key="5">
    <source>
        <dbReference type="ARBA" id="ARBA00022837"/>
    </source>
</evidence>
<feature type="domain" description="EF-hand" evidence="9">
    <location>
        <begin position="144"/>
        <end position="179"/>
    </location>
</feature>
<keyword evidence="3" id="KW-0479">Metal-binding</keyword>
<dbReference type="Proteomes" id="UP000037904">
    <property type="component" value="Unassembled WGS sequence"/>
</dbReference>
<gene>
    <name evidence="10" type="ORF">FLAG1_00661</name>
</gene>
<dbReference type="PROSITE" id="PS50222">
    <property type="entry name" value="EF_HAND_2"/>
    <property type="match status" value="3"/>
</dbReference>
<dbReference type="SUPFAM" id="SSF47473">
    <property type="entry name" value="EF-hand"/>
    <property type="match status" value="1"/>
</dbReference>
<dbReference type="SUPFAM" id="SSF53335">
    <property type="entry name" value="S-adenosyl-L-methionine-dependent methyltransferases"/>
    <property type="match status" value="1"/>
</dbReference>
<name>A0A0M9F531_FUSLA</name>
<dbReference type="PANTHER" id="PTHR23055">
    <property type="entry name" value="CALCIUM BINDING PROTEINS"/>
    <property type="match status" value="1"/>
</dbReference>
<dbReference type="GO" id="GO:0005829">
    <property type="term" value="C:cytosol"/>
    <property type="evidence" value="ECO:0007669"/>
    <property type="project" value="TreeGrafter"/>
</dbReference>
<evidence type="ECO:0000313" key="11">
    <source>
        <dbReference type="Proteomes" id="UP000037904"/>
    </source>
</evidence>
<dbReference type="Gene3D" id="3.40.50.150">
    <property type="entry name" value="Vaccinia Virus protein VP39"/>
    <property type="match status" value="1"/>
</dbReference>
<keyword evidence="6" id="KW-0449">Lipoprotein</keyword>
<dbReference type="PROSITE" id="PS00018">
    <property type="entry name" value="EF_HAND_1"/>
    <property type="match status" value="3"/>
</dbReference>
<comment type="similarity">
    <text evidence="1">Belongs to the recoverin family.</text>
</comment>
<dbReference type="PRINTS" id="PR00450">
    <property type="entry name" value="RECOVERIN"/>
</dbReference>
<dbReference type="InterPro" id="IPR002048">
    <property type="entry name" value="EF_hand_dom"/>
</dbReference>
<protein>
    <recommendedName>
        <fullName evidence="7">Calcium-binding protein NCS-1</fullName>
    </recommendedName>
</protein>